<dbReference type="RefSeq" id="WP_091723280.1">
    <property type="nucleotide sequence ID" value="NZ_LT629779.1"/>
</dbReference>
<dbReference type="EMBL" id="LT629779">
    <property type="protein sequence ID" value="SDT59318.1"/>
    <property type="molecule type" value="Genomic_DNA"/>
</dbReference>
<evidence type="ECO:0000313" key="3">
    <source>
        <dbReference type="Proteomes" id="UP000198751"/>
    </source>
</evidence>
<name>A0A1H2BMA2_9MICC</name>
<sequence length="130" mass="14029">MGSQEDAAVVRRGYEAFNSGDVQTLMELFAQDAVYHVGGSGGLAGDKNGQEEIMAYFGELFSRSGGTTKVELKDVIAGEQHTVGLQKAQAQRNGQSMEQEGVLVFTLKDGKVTEVSEFQEDTAKAADFWT</sequence>
<evidence type="ECO:0000313" key="2">
    <source>
        <dbReference type="EMBL" id="SDT59318.1"/>
    </source>
</evidence>
<dbReference type="OrthoDB" id="6657864at2"/>
<keyword evidence="3" id="KW-1185">Reference proteome</keyword>
<dbReference type="CDD" id="cd00531">
    <property type="entry name" value="NTF2_like"/>
    <property type="match status" value="1"/>
</dbReference>
<protein>
    <recommendedName>
        <fullName evidence="1">SnoaL-like domain-containing protein</fullName>
    </recommendedName>
</protein>
<dbReference type="SUPFAM" id="SSF54427">
    <property type="entry name" value="NTF2-like"/>
    <property type="match status" value="1"/>
</dbReference>
<gene>
    <name evidence="2" type="ORF">SAMN04489743_3806</name>
</gene>
<dbReference type="AlphaFoldDB" id="A0A1H2BMA2"/>
<dbReference type="Pfam" id="PF12680">
    <property type="entry name" value="SnoaL_2"/>
    <property type="match status" value="1"/>
</dbReference>
<organism evidence="2 3">
    <name type="scientific">Pseudarthrobacter equi</name>
    <dbReference type="NCBI Taxonomy" id="728066"/>
    <lineage>
        <taxon>Bacteria</taxon>
        <taxon>Bacillati</taxon>
        <taxon>Actinomycetota</taxon>
        <taxon>Actinomycetes</taxon>
        <taxon>Micrococcales</taxon>
        <taxon>Micrococcaceae</taxon>
        <taxon>Pseudarthrobacter</taxon>
    </lineage>
</organism>
<dbReference type="PANTHER" id="PTHR41252">
    <property type="entry name" value="BLR2505 PROTEIN"/>
    <property type="match status" value="1"/>
</dbReference>
<dbReference type="Proteomes" id="UP000198751">
    <property type="component" value="Chromosome I"/>
</dbReference>
<evidence type="ECO:0000259" key="1">
    <source>
        <dbReference type="Pfam" id="PF12680"/>
    </source>
</evidence>
<dbReference type="InterPro" id="IPR032710">
    <property type="entry name" value="NTF2-like_dom_sf"/>
</dbReference>
<feature type="domain" description="SnoaL-like" evidence="1">
    <location>
        <begin position="10"/>
        <end position="115"/>
    </location>
</feature>
<dbReference type="InterPro" id="IPR037401">
    <property type="entry name" value="SnoaL-like"/>
</dbReference>
<proteinExistence type="predicted"/>
<reference evidence="3" key="1">
    <citation type="submission" date="2016-10" db="EMBL/GenBank/DDBJ databases">
        <authorList>
            <person name="Varghese N."/>
            <person name="Submissions S."/>
        </authorList>
    </citation>
    <scope>NUCLEOTIDE SEQUENCE [LARGE SCALE GENOMIC DNA]</scope>
    <source>
        <strain evidence="3">IMMIB L-1606</strain>
    </source>
</reference>
<dbReference type="Gene3D" id="3.10.450.50">
    <property type="match status" value="1"/>
</dbReference>
<dbReference type="PANTHER" id="PTHR41252:SF1">
    <property type="entry name" value="BLR2505 PROTEIN"/>
    <property type="match status" value="1"/>
</dbReference>
<accession>A0A1H2BMA2</accession>